<comment type="caution">
    <text evidence="1">The sequence shown here is derived from an EMBL/GenBank/DDBJ whole genome shotgun (WGS) entry which is preliminary data.</text>
</comment>
<name>A0ABS9E5P7_9HYPH</name>
<accession>A0ABS9E5P7</accession>
<dbReference type="EMBL" id="JAKGTI010000001">
    <property type="protein sequence ID" value="MCF4097584.1"/>
    <property type="molecule type" value="Genomic_DNA"/>
</dbReference>
<dbReference type="RefSeq" id="WP_236113141.1">
    <property type="nucleotide sequence ID" value="NZ_JAKGTI010000001.1"/>
</dbReference>
<gene>
    <name evidence="1" type="ORF">L1I42_03670</name>
</gene>
<sequence>MTQRVEEAELPLDRDIFLRKLLRELSGTLEDIVGIEAAEGYISTVGSKIGGWIDESYREALG</sequence>
<reference evidence="1 2" key="1">
    <citation type="submission" date="2022-01" db="EMBL/GenBank/DDBJ databases">
        <title>Maritalea mediterranea sp. nov., isolated from marine plastic residues from the Malva-rosa beach (Valencia, Spain).</title>
        <authorList>
            <person name="Vidal-Verdu A."/>
            <person name="Molina-Menor E."/>
            <person name="Pascual J."/>
            <person name="Pereto J."/>
            <person name="Porcar M."/>
        </authorList>
    </citation>
    <scope>NUCLEOTIDE SEQUENCE [LARGE SCALE GENOMIC DNA]</scope>
    <source>
        <strain evidence="1 2">P4.10X</strain>
    </source>
</reference>
<keyword evidence="2" id="KW-1185">Reference proteome</keyword>
<dbReference type="Proteomes" id="UP001201217">
    <property type="component" value="Unassembled WGS sequence"/>
</dbReference>
<proteinExistence type="predicted"/>
<protein>
    <submittedName>
        <fullName evidence="1">Uncharacterized protein</fullName>
    </submittedName>
</protein>
<evidence type="ECO:0000313" key="1">
    <source>
        <dbReference type="EMBL" id="MCF4097584.1"/>
    </source>
</evidence>
<organism evidence="1 2">
    <name type="scientific">Maritalea mediterranea</name>
    <dbReference type="NCBI Taxonomy" id="2909667"/>
    <lineage>
        <taxon>Bacteria</taxon>
        <taxon>Pseudomonadati</taxon>
        <taxon>Pseudomonadota</taxon>
        <taxon>Alphaproteobacteria</taxon>
        <taxon>Hyphomicrobiales</taxon>
        <taxon>Devosiaceae</taxon>
        <taxon>Maritalea</taxon>
    </lineage>
</organism>
<evidence type="ECO:0000313" key="2">
    <source>
        <dbReference type="Proteomes" id="UP001201217"/>
    </source>
</evidence>